<organism evidence="1 2">
    <name type="scientific">Streptomyces echinatus</name>
    <dbReference type="NCBI Taxonomy" id="67293"/>
    <lineage>
        <taxon>Bacteria</taxon>
        <taxon>Bacillati</taxon>
        <taxon>Actinomycetota</taxon>
        <taxon>Actinomycetes</taxon>
        <taxon>Kitasatosporales</taxon>
        <taxon>Streptomycetaceae</taxon>
        <taxon>Streptomyces</taxon>
    </lineage>
</organism>
<dbReference type="Proteomes" id="UP000585836">
    <property type="component" value="Unassembled WGS sequence"/>
</dbReference>
<sequence length="66" mass="6676">MAVGEGDVVGVGVGPDGVEQRDGFEDLAGGEAGEVLPDEDPGGEHRFAAQHGVAAFPADEDDRELG</sequence>
<dbReference type="RefSeq" id="WP_225817818.1">
    <property type="nucleotide sequence ID" value="NZ_BAAAWF010000091.1"/>
</dbReference>
<name>A0A7W9UV12_9ACTN</name>
<evidence type="ECO:0000313" key="2">
    <source>
        <dbReference type="Proteomes" id="UP000585836"/>
    </source>
</evidence>
<comment type="caution">
    <text evidence="1">The sequence shown here is derived from an EMBL/GenBank/DDBJ whole genome shotgun (WGS) entry which is preliminary data.</text>
</comment>
<dbReference type="EMBL" id="JACHJK010000022">
    <property type="protein sequence ID" value="MBB5932208.1"/>
    <property type="molecule type" value="Genomic_DNA"/>
</dbReference>
<gene>
    <name evidence="1" type="ORF">FHS34_007717</name>
</gene>
<protein>
    <submittedName>
        <fullName evidence="1">Uncharacterized protein</fullName>
    </submittedName>
</protein>
<proteinExistence type="predicted"/>
<keyword evidence="2" id="KW-1185">Reference proteome</keyword>
<reference evidence="1 2" key="1">
    <citation type="submission" date="2020-08" db="EMBL/GenBank/DDBJ databases">
        <title>Genomic Encyclopedia of Type Strains, Phase III (KMG-III): the genomes of soil and plant-associated and newly described type strains.</title>
        <authorList>
            <person name="Whitman W."/>
        </authorList>
    </citation>
    <scope>NUCLEOTIDE SEQUENCE [LARGE SCALE GENOMIC DNA]</scope>
    <source>
        <strain evidence="1 2">CECT 3313</strain>
    </source>
</reference>
<accession>A0A7W9UV12</accession>
<dbReference type="AlphaFoldDB" id="A0A7W9UV12"/>
<evidence type="ECO:0000313" key="1">
    <source>
        <dbReference type="EMBL" id="MBB5932208.1"/>
    </source>
</evidence>